<comment type="caution">
    <text evidence="1">The sequence shown here is derived from an EMBL/GenBank/DDBJ whole genome shotgun (WGS) entry which is preliminary data.</text>
</comment>
<dbReference type="AlphaFoldDB" id="A0A4R7E573"/>
<organism evidence="1 2">
    <name type="scientific">Halanaerobium congolense</name>
    <dbReference type="NCBI Taxonomy" id="54121"/>
    <lineage>
        <taxon>Bacteria</taxon>
        <taxon>Bacillati</taxon>
        <taxon>Bacillota</taxon>
        <taxon>Clostridia</taxon>
        <taxon>Halanaerobiales</taxon>
        <taxon>Halanaerobiaceae</taxon>
        <taxon>Halanaerobium</taxon>
    </lineage>
</organism>
<protein>
    <submittedName>
        <fullName evidence="1">Uncharacterized protein</fullName>
    </submittedName>
</protein>
<accession>A0A4R7E573</accession>
<gene>
    <name evidence="1" type="ORF">BY453_12330</name>
</gene>
<dbReference type="Proteomes" id="UP000295758">
    <property type="component" value="Unassembled WGS sequence"/>
</dbReference>
<dbReference type="RefSeq" id="WP_089655908.1">
    <property type="nucleotide sequence ID" value="NZ_FNDF01000018.1"/>
</dbReference>
<reference evidence="1 2" key="1">
    <citation type="submission" date="2019-03" db="EMBL/GenBank/DDBJ databases">
        <title>Deep subsurface shale carbon reservoir microbial communities from Ohio and West Virginia, USA.</title>
        <authorList>
            <person name="Wrighton K."/>
        </authorList>
    </citation>
    <scope>NUCLEOTIDE SEQUENCE [LARGE SCALE GENOMIC DNA]</scope>
    <source>
        <strain evidence="1 2">UTICA-S4D12</strain>
    </source>
</reference>
<sequence>MNSNSKVQYICFLPDQDFWNPIRKKFLEKDNVIVCKKIKGPISNFFHKIHYSMRINTKIRLPFKKIWYKKYLNYNRIKTNSKKIFLFIEGTNIAYDYKFLEFLKNQYINVKFVYYFVNTIPTQEKKSVPNLKNIKKNYDLVVTFDYDDAKEYGLKYNNGMYAEIENKEEIKIKKDVLFVGKNKGRVDQLHSIYERLVQNGIKCDFNITDVPKDKQIFLGDINYNRYISYEDVVKKIKQSRCILELIFNNRFNFTLRTREAIIYNKKLITNNKRIKEKSFYKEKYINVFKSSSDIDVEFVLRDQNVNYANYQEEFSPMNFLEFLSRNL</sequence>
<proteinExistence type="predicted"/>
<name>A0A4R7E573_9FIRM</name>
<evidence type="ECO:0000313" key="1">
    <source>
        <dbReference type="EMBL" id="TDS28052.1"/>
    </source>
</evidence>
<dbReference type="EMBL" id="SOAA01000023">
    <property type="protein sequence ID" value="TDS28052.1"/>
    <property type="molecule type" value="Genomic_DNA"/>
</dbReference>
<evidence type="ECO:0000313" key="2">
    <source>
        <dbReference type="Proteomes" id="UP000295758"/>
    </source>
</evidence>